<name>A0A2P2QSB1_RHIMU</name>
<sequence length="23" mass="2704">MSGNRFRLPVQGVHRCSRSIKFK</sequence>
<organism evidence="1">
    <name type="scientific">Rhizophora mucronata</name>
    <name type="common">Asiatic mangrove</name>
    <dbReference type="NCBI Taxonomy" id="61149"/>
    <lineage>
        <taxon>Eukaryota</taxon>
        <taxon>Viridiplantae</taxon>
        <taxon>Streptophyta</taxon>
        <taxon>Embryophyta</taxon>
        <taxon>Tracheophyta</taxon>
        <taxon>Spermatophyta</taxon>
        <taxon>Magnoliopsida</taxon>
        <taxon>eudicotyledons</taxon>
        <taxon>Gunneridae</taxon>
        <taxon>Pentapetalae</taxon>
        <taxon>rosids</taxon>
        <taxon>fabids</taxon>
        <taxon>Malpighiales</taxon>
        <taxon>Rhizophoraceae</taxon>
        <taxon>Rhizophora</taxon>
    </lineage>
</organism>
<dbReference type="AlphaFoldDB" id="A0A2P2QSB1"/>
<proteinExistence type="predicted"/>
<protein>
    <submittedName>
        <fullName evidence="1">Uncharacterized protein</fullName>
    </submittedName>
</protein>
<accession>A0A2P2QSB1</accession>
<dbReference type="EMBL" id="GGEC01089389">
    <property type="protein sequence ID" value="MBX69873.1"/>
    <property type="molecule type" value="Transcribed_RNA"/>
</dbReference>
<reference evidence="1" key="1">
    <citation type="submission" date="2018-02" db="EMBL/GenBank/DDBJ databases">
        <title>Rhizophora mucronata_Transcriptome.</title>
        <authorList>
            <person name="Meera S.P."/>
            <person name="Sreeshan A."/>
            <person name="Augustine A."/>
        </authorList>
    </citation>
    <scope>NUCLEOTIDE SEQUENCE</scope>
    <source>
        <tissue evidence="1">Leaf</tissue>
    </source>
</reference>
<evidence type="ECO:0000313" key="1">
    <source>
        <dbReference type="EMBL" id="MBX69873.1"/>
    </source>
</evidence>